<comment type="caution">
    <text evidence="2">The sequence shown here is derived from an EMBL/GenBank/DDBJ whole genome shotgun (WGS) entry which is preliminary data.</text>
</comment>
<gene>
    <name evidence="2" type="ORF">A3F84_15130</name>
</gene>
<evidence type="ECO:0000256" key="1">
    <source>
        <dbReference type="SAM" id="SignalP"/>
    </source>
</evidence>
<organism evidence="2 3">
    <name type="scientific">Handelsmanbacteria sp. (strain RIFCSPLOWO2_12_FULL_64_10)</name>
    <dbReference type="NCBI Taxonomy" id="1817868"/>
    <lineage>
        <taxon>Bacteria</taxon>
        <taxon>Candidatus Handelsmaniibacteriota</taxon>
    </lineage>
</organism>
<dbReference type="NCBIfam" id="NF033709">
    <property type="entry name" value="PorV_fam"/>
    <property type="match status" value="1"/>
</dbReference>
<sequence length="364" mass="39662">MRKVLFLTALGLLLTGIGAAYAGDIPRKRDPALPGTGFEQYGEPILIKVAQAGFKFLNYPIGARSASLAGAVSTLQGDAHSVFWNPAGLAFIKGRGGEAFGGYTKWIADIKYNYGGIAFNVNGVNAFGFGLMTVDNGTIQGTKINTKAKEGYEDTSPFKPSEYYATFAYARKVTDRFSIGGALKVAHQDLGQANILNPLNQPVVVGNKDTKAAFDLGTYFDTGFRTVTLGLNVNNYARSVNYQGENFELPRRVAFAFSADLLTLGGRRSEKQRLGFMMDVEKPLDFSERLLTALEYLYQAPKAPFGVALRAGYRFNHDTETYSVGAGLKFKTSGGRGISFDYAYKQFNKDYFSGIQTLSGSVMF</sequence>
<feature type="signal peptide" evidence="1">
    <location>
        <begin position="1"/>
        <end position="22"/>
    </location>
</feature>
<proteinExistence type="predicted"/>
<evidence type="ECO:0000313" key="3">
    <source>
        <dbReference type="Proteomes" id="UP000178606"/>
    </source>
</evidence>
<dbReference type="Proteomes" id="UP000178606">
    <property type="component" value="Unassembled WGS sequence"/>
</dbReference>
<dbReference type="AlphaFoldDB" id="A0A1F6CAL2"/>
<keyword evidence="1" id="KW-0732">Signal</keyword>
<dbReference type="EMBL" id="MFKF01000334">
    <property type="protein sequence ID" value="OGG46209.1"/>
    <property type="molecule type" value="Genomic_DNA"/>
</dbReference>
<dbReference type="Gene3D" id="2.40.160.60">
    <property type="entry name" value="Outer membrane protein transport protein (OMPP1/FadL/TodX)"/>
    <property type="match status" value="1"/>
</dbReference>
<reference evidence="2 3" key="1">
    <citation type="journal article" date="2016" name="Nat. Commun.">
        <title>Thousands of microbial genomes shed light on interconnected biogeochemical processes in an aquifer system.</title>
        <authorList>
            <person name="Anantharaman K."/>
            <person name="Brown C.T."/>
            <person name="Hug L.A."/>
            <person name="Sharon I."/>
            <person name="Castelle C.J."/>
            <person name="Probst A.J."/>
            <person name="Thomas B.C."/>
            <person name="Singh A."/>
            <person name="Wilkins M.J."/>
            <person name="Karaoz U."/>
            <person name="Brodie E.L."/>
            <person name="Williams K.H."/>
            <person name="Hubbard S.S."/>
            <person name="Banfield J.F."/>
        </authorList>
    </citation>
    <scope>NUCLEOTIDE SEQUENCE [LARGE SCALE GENOMIC DNA]</scope>
    <source>
        <strain evidence="3">RIFCSPLOWO2_12_FULL_64_10</strain>
    </source>
</reference>
<feature type="chain" id="PRO_5009523284" evidence="1">
    <location>
        <begin position="23"/>
        <end position="364"/>
    </location>
</feature>
<dbReference type="SUPFAM" id="SSF56935">
    <property type="entry name" value="Porins"/>
    <property type="match status" value="1"/>
</dbReference>
<protein>
    <submittedName>
        <fullName evidence="2">Uncharacterized protein</fullName>
    </submittedName>
</protein>
<accession>A0A1F6CAL2</accession>
<evidence type="ECO:0000313" key="2">
    <source>
        <dbReference type="EMBL" id="OGG46209.1"/>
    </source>
</evidence>
<name>A0A1F6CAL2_HANXR</name>